<organism evidence="1">
    <name type="scientific">Angelonia flower break virus</name>
    <dbReference type="NCBI Taxonomy" id="352882"/>
    <lineage>
        <taxon>Viruses</taxon>
        <taxon>Riboviria</taxon>
        <taxon>Orthornavirae</taxon>
        <taxon>Kitrinoviricota</taxon>
        <taxon>Tolucaviricetes</taxon>
        <taxon>Tolivirales</taxon>
        <taxon>Tombusviridae</taxon>
        <taxon>Procedovirinae</taxon>
        <taxon>Alphacarmovirus</taxon>
        <taxon>Alphacarmovirus angeloniae</taxon>
    </lineage>
</organism>
<reference evidence="1" key="1">
    <citation type="submission" date="2021-06" db="EMBL/GenBank/DDBJ databases">
        <title>Plant Virus Collection isolate.</title>
        <authorList>
            <person name="Knierim D."/>
            <person name="Margaria P."/>
            <person name="Menzel W."/>
            <person name="Winter S."/>
        </authorList>
    </citation>
    <scope>NUCLEOTIDE SEQUENCE</scope>
    <source>
        <strain evidence="1">DSMZ PV-0858</strain>
    </source>
</reference>
<name>A0A8F8MZM5_9TOMB</name>
<proteinExistence type="predicted"/>
<sequence>MGFFRDILKCGAQNAIGCTLITGAVAVGIAALEVRAAIGAYEFTNYALHTSIDYIRTRGESLQPVPQYPSDNTSEAFGVDLVSEESNLSDHLDTIPEETDGSKVVRPARAIIRRHARGKFSYCLAMAAKNAFGGTPTNTKANQMSVMRFMVGKCGEHHLTDASARVACAEAMSVCFTPDISEINMFKGLNSHAAYLRTAALREAKRVDCWWYNLLLHPLAANAWQRAWMVLNRLGDLEAFEFIK</sequence>
<protein>
    <submittedName>
        <fullName evidence="1">RNA polymerase pre-readthrough protein</fullName>
    </submittedName>
</protein>
<gene>
    <name evidence="1" type="primary">ORF1</name>
</gene>
<evidence type="ECO:0000313" key="1">
    <source>
        <dbReference type="EMBL" id="QYA72601.1"/>
    </source>
</evidence>
<accession>A0A8F8MZM5</accession>
<dbReference type="EMBL" id="MZ405659">
    <property type="protein sequence ID" value="QYA72601.1"/>
    <property type="molecule type" value="Genomic_RNA"/>
</dbReference>